<protein>
    <submittedName>
        <fullName evidence="1">Uncharacterized protein</fullName>
    </submittedName>
</protein>
<sequence>MDIMQLFDQINDIIECLKTDDNYKCELKNYEIICSNGVNAARFVPKDPTDVFQLYLGLVTLENLRDMKNCIIIKLQSLICVDDIVDSFTTDVVEAVDRKGLNSATRSDMCEVLSNKYIDNVVMHELAENVDVIKMRTVLVFKYLRIKILSVPHKMSVESVIDKVGYVINAYCSRTNGIRKSLKKFEKWDLQFFPISFLINNVPAYELKEVWEDLPVRYQENVKLQLCLPCLRHYNKDNIQLDGPPPSIKMCWACKSEKVYVDQ</sequence>
<dbReference type="AlphaFoldDB" id="A0AAN7NZ12"/>
<dbReference type="EMBL" id="JARPUR010000005">
    <property type="protein sequence ID" value="KAK4876490.1"/>
    <property type="molecule type" value="Genomic_DNA"/>
</dbReference>
<accession>A0AAN7NZ12</accession>
<gene>
    <name evidence="1" type="ORF">RN001_012912</name>
</gene>
<dbReference type="Proteomes" id="UP001353858">
    <property type="component" value="Unassembled WGS sequence"/>
</dbReference>
<evidence type="ECO:0000313" key="1">
    <source>
        <dbReference type="EMBL" id="KAK4876490.1"/>
    </source>
</evidence>
<keyword evidence="2" id="KW-1185">Reference proteome</keyword>
<comment type="caution">
    <text evidence="1">The sequence shown here is derived from an EMBL/GenBank/DDBJ whole genome shotgun (WGS) entry which is preliminary data.</text>
</comment>
<reference evidence="2" key="1">
    <citation type="submission" date="2023-01" db="EMBL/GenBank/DDBJ databases">
        <title>Key to firefly adult light organ development and bioluminescence: homeobox transcription factors regulate luciferase expression and transportation to peroxisome.</title>
        <authorList>
            <person name="Fu X."/>
        </authorList>
    </citation>
    <scope>NUCLEOTIDE SEQUENCE [LARGE SCALE GENOMIC DNA]</scope>
</reference>
<proteinExistence type="predicted"/>
<evidence type="ECO:0000313" key="2">
    <source>
        <dbReference type="Proteomes" id="UP001353858"/>
    </source>
</evidence>
<name>A0AAN7NZ12_9COLE</name>
<organism evidence="1 2">
    <name type="scientific">Aquatica leii</name>
    <dbReference type="NCBI Taxonomy" id="1421715"/>
    <lineage>
        <taxon>Eukaryota</taxon>
        <taxon>Metazoa</taxon>
        <taxon>Ecdysozoa</taxon>
        <taxon>Arthropoda</taxon>
        <taxon>Hexapoda</taxon>
        <taxon>Insecta</taxon>
        <taxon>Pterygota</taxon>
        <taxon>Neoptera</taxon>
        <taxon>Endopterygota</taxon>
        <taxon>Coleoptera</taxon>
        <taxon>Polyphaga</taxon>
        <taxon>Elateriformia</taxon>
        <taxon>Elateroidea</taxon>
        <taxon>Lampyridae</taxon>
        <taxon>Luciolinae</taxon>
        <taxon>Aquatica</taxon>
    </lineage>
</organism>